<dbReference type="Gene3D" id="3.30.110.40">
    <property type="entry name" value="TusA-like domain"/>
    <property type="match status" value="1"/>
</dbReference>
<evidence type="ECO:0000259" key="2">
    <source>
        <dbReference type="PROSITE" id="PS50206"/>
    </source>
</evidence>
<dbReference type="Proteomes" id="UP000616779">
    <property type="component" value="Unassembled WGS sequence"/>
</dbReference>
<dbReference type="InterPro" id="IPR001763">
    <property type="entry name" value="Rhodanese-like_dom"/>
</dbReference>
<evidence type="ECO:0000256" key="1">
    <source>
        <dbReference type="ARBA" id="ARBA00008984"/>
    </source>
</evidence>
<accession>A0ABX1XYG1</accession>
<comment type="caution">
    <text evidence="3">The sequence shown here is derived from an EMBL/GenBank/DDBJ whole genome shotgun (WGS) entry which is preliminary data.</text>
</comment>
<dbReference type="PANTHER" id="PTHR33279:SF6">
    <property type="entry name" value="SULFUR CARRIER PROTEIN YEDF-RELATED"/>
    <property type="match status" value="1"/>
</dbReference>
<gene>
    <name evidence="3" type="ORF">GC098_19630</name>
</gene>
<dbReference type="InterPro" id="IPR036873">
    <property type="entry name" value="Rhodanese-like_dom_sf"/>
</dbReference>
<organism evidence="3 4">
    <name type="scientific">Paenibacillus phytorum</name>
    <dbReference type="NCBI Taxonomy" id="2654977"/>
    <lineage>
        <taxon>Bacteria</taxon>
        <taxon>Bacillati</taxon>
        <taxon>Bacillota</taxon>
        <taxon>Bacilli</taxon>
        <taxon>Bacillales</taxon>
        <taxon>Paenibacillaceae</taxon>
        <taxon>Paenibacillus</taxon>
    </lineage>
</organism>
<proteinExistence type="inferred from homology"/>
<feature type="domain" description="Rhodanese" evidence="2">
    <location>
        <begin position="110"/>
        <end position="188"/>
    </location>
</feature>
<evidence type="ECO:0000313" key="4">
    <source>
        <dbReference type="Proteomes" id="UP000616779"/>
    </source>
</evidence>
<dbReference type="RefSeq" id="WP_171645016.1">
    <property type="nucleotide sequence ID" value="NZ_WHOA01000127.1"/>
</dbReference>
<dbReference type="SMART" id="SM00450">
    <property type="entry name" value="RHOD"/>
    <property type="match status" value="1"/>
</dbReference>
<dbReference type="PANTHER" id="PTHR33279">
    <property type="entry name" value="SULFUR CARRIER PROTEIN YEDF-RELATED"/>
    <property type="match status" value="1"/>
</dbReference>
<dbReference type="PROSITE" id="PS01148">
    <property type="entry name" value="UPF0033"/>
    <property type="match status" value="1"/>
</dbReference>
<reference evidence="3 4" key="1">
    <citation type="submission" date="2019-10" db="EMBL/GenBank/DDBJ databases">
        <title>Description of Paenibacillus terrestris sp. nov.</title>
        <authorList>
            <person name="Carlier A."/>
            <person name="Qi S."/>
        </authorList>
    </citation>
    <scope>NUCLEOTIDE SEQUENCE [LARGE SCALE GENOMIC DNA]</scope>
    <source>
        <strain evidence="3 4">LMG 31458</strain>
    </source>
</reference>
<dbReference type="EMBL" id="WHOA01000127">
    <property type="protein sequence ID" value="NOU73605.1"/>
    <property type="molecule type" value="Genomic_DNA"/>
</dbReference>
<evidence type="ECO:0000313" key="3">
    <source>
        <dbReference type="EMBL" id="NOU73605.1"/>
    </source>
</evidence>
<dbReference type="CDD" id="cd00158">
    <property type="entry name" value="RHOD"/>
    <property type="match status" value="1"/>
</dbReference>
<dbReference type="PROSITE" id="PS50206">
    <property type="entry name" value="RHODANESE_3"/>
    <property type="match status" value="1"/>
</dbReference>
<sequence>MTALHVDRTLECEGLACPLPVVRTKKAIDEMNPGEVLEVRATDKGSMADLKGWASRTGHQYVGLKEENGIYRHFIRKAEASGTKTEMKFPHIATNDELQARVDSGEILNILDVREPVEYAFGRIPGAISLPLGELEEKMTQLDPNNEYYVVCRTGNRSDMACQMLTERGFKRIKNVTPGMSQWGNDVEKD</sequence>
<dbReference type="Pfam" id="PF00581">
    <property type="entry name" value="Rhodanese"/>
    <property type="match status" value="1"/>
</dbReference>
<keyword evidence="4" id="KW-1185">Reference proteome</keyword>
<dbReference type="InterPro" id="IPR036868">
    <property type="entry name" value="TusA-like_sf"/>
</dbReference>
<comment type="similarity">
    <text evidence="1">Belongs to the sulfur carrier protein TusA family.</text>
</comment>
<dbReference type="SUPFAM" id="SSF52821">
    <property type="entry name" value="Rhodanese/Cell cycle control phosphatase"/>
    <property type="match status" value="1"/>
</dbReference>
<dbReference type="SUPFAM" id="SSF64307">
    <property type="entry name" value="SirA-like"/>
    <property type="match status" value="1"/>
</dbReference>
<dbReference type="InterPro" id="IPR001455">
    <property type="entry name" value="TusA-like"/>
</dbReference>
<dbReference type="Pfam" id="PF01206">
    <property type="entry name" value="TusA"/>
    <property type="match status" value="1"/>
</dbReference>
<dbReference type="Gene3D" id="3.40.250.10">
    <property type="entry name" value="Rhodanese-like domain"/>
    <property type="match status" value="1"/>
</dbReference>
<protein>
    <recommendedName>
        <fullName evidence="2">Rhodanese domain-containing protein</fullName>
    </recommendedName>
</protein>
<dbReference type="CDD" id="cd00291">
    <property type="entry name" value="SirA_YedF_YeeD"/>
    <property type="match status" value="1"/>
</dbReference>
<name>A0ABX1XYG1_9BACL</name>